<evidence type="ECO:0000313" key="2">
    <source>
        <dbReference type="Proteomes" id="UP000309340"/>
    </source>
</evidence>
<reference evidence="1 2" key="1">
    <citation type="submission" date="2017-03" db="EMBL/GenBank/DDBJ databases">
        <title>Genomes of endolithic fungi from Antarctica.</title>
        <authorList>
            <person name="Coleine C."/>
            <person name="Masonjones S."/>
            <person name="Stajich J.E."/>
        </authorList>
    </citation>
    <scope>NUCLEOTIDE SEQUENCE [LARGE SCALE GENOMIC DNA]</scope>
    <source>
        <strain evidence="1 2">CCFEE 5184</strain>
    </source>
</reference>
<protein>
    <recommendedName>
        <fullName evidence="3">DUF218 domain-containing protein</fullName>
    </recommendedName>
</protein>
<comment type="caution">
    <text evidence="1">The sequence shown here is derived from an EMBL/GenBank/DDBJ whole genome shotgun (WGS) entry which is preliminary data.</text>
</comment>
<organism evidence="1 2">
    <name type="scientific">Friedmanniomyces simplex</name>
    <dbReference type="NCBI Taxonomy" id="329884"/>
    <lineage>
        <taxon>Eukaryota</taxon>
        <taxon>Fungi</taxon>
        <taxon>Dikarya</taxon>
        <taxon>Ascomycota</taxon>
        <taxon>Pezizomycotina</taxon>
        <taxon>Dothideomycetes</taxon>
        <taxon>Dothideomycetidae</taxon>
        <taxon>Mycosphaerellales</taxon>
        <taxon>Teratosphaeriaceae</taxon>
        <taxon>Friedmanniomyces</taxon>
    </lineage>
</organism>
<gene>
    <name evidence="1" type="ORF">B0A55_11364</name>
</gene>
<dbReference type="OrthoDB" id="4347at2759"/>
<dbReference type="AlphaFoldDB" id="A0A4U0WIW8"/>
<dbReference type="PANTHER" id="PTHR28110:SF1">
    <property type="entry name" value="TRANSMEMBRANE PROTEIN"/>
    <property type="match status" value="1"/>
</dbReference>
<dbReference type="Proteomes" id="UP000309340">
    <property type="component" value="Unassembled WGS sequence"/>
</dbReference>
<dbReference type="GO" id="GO:0005737">
    <property type="term" value="C:cytoplasm"/>
    <property type="evidence" value="ECO:0007669"/>
    <property type="project" value="TreeGrafter"/>
</dbReference>
<dbReference type="EMBL" id="NAJQ01001076">
    <property type="protein sequence ID" value="TKA62428.1"/>
    <property type="molecule type" value="Genomic_DNA"/>
</dbReference>
<keyword evidence="2" id="KW-1185">Reference proteome</keyword>
<dbReference type="InterPro" id="IPR055323">
    <property type="entry name" value="C57A10.07/YOR238W"/>
</dbReference>
<evidence type="ECO:0000313" key="1">
    <source>
        <dbReference type="EMBL" id="TKA62428.1"/>
    </source>
</evidence>
<sequence>MGMDGNQEGDFSACKKLVVDWLLQSFQQSDPSTHKPSEAGTFLTHILTGASLCNAEPNAMLMFSGGRTTTSDRSEAEGYNRIFHTLLLNKLVPIPALPYVKEEHATDSYQNLLFSILRFRELVGQYPEDVVVVTHAFKERRFLELHVPAIKWPPGRIRVQGINPPFTLEELQQTQKLEHERAYELFVQDPYGMRSPLADKRRARNWDPAVARSLAAEGPVEQLLEWNGGESGREIFAGKLPWEEG</sequence>
<name>A0A4U0WIW8_9PEZI</name>
<proteinExistence type="predicted"/>
<evidence type="ECO:0008006" key="3">
    <source>
        <dbReference type="Google" id="ProtNLM"/>
    </source>
</evidence>
<accession>A0A4U0WIW8</accession>
<dbReference type="PANTHER" id="PTHR28110">
    <property type="entry name" value="TRANSMEMBRANE PROTEIN"/>
    <property type="match status" value="1"/>
</dbReference>